<evidence type="ECO:0000313" key="19">
    <source>
        <dbReference type="EMBL" id="GLG89208.1"/>
    </source>
</evidence>
<reference evidence="19" key="3">
    <citation type="submission" date="2022-11" db="EMBL/GenBank/DDBJ databases">
        <title>Draft genome sequence of Sellimonas catena strain 18CBH55.</title>
        <authorList>
            <person name="Hisatomi A."/>
            <person name="Ohkuma M."/>
            <person name="Sakamoto M."/>
        </authorList>
    </citation>
    <scope>NUCLEOTIDE SEQUENCE</scope>
    <source>
        <strain evidence="19">18CBH55</strain>
    </source>
</reference>
<comment type="function">
    <text evidence="4">Catalyzes ATP-dependent phosphorylation of adenosylcobinamide and addition of GMP to adenosylcobinamide phosphate.</text>
</comment>
<keyword evidence="12" id="KW-0547">Nucleotide-binding</keyword>
<keyword evidence="13 18" id="KW-0418">Kinase</keyword>
<dbReference type="Proteomes" id="UP001145094">
    <property type="component" value="Unassembled WGS sequence"/>
</dbReference>
<name>A0A9W6FDA1_9FIRM</name>
<dbReference type="GO" id="GO:0009236">
    <property type="term" value="P:cobalamin biosynthetic process"/>
    <property type="evidence" value="ECO:0007669"/>
    <property type="project" value="UniProtKB-KW"/>
</dbReference>
<comment type="catalytic activity">
    <reaction evidence="1">
        <text>adenosylcob(III)inamide + ATP = adenosylcob(III)inamide phosphate + ADP + H(+)</text>
        <dbReference type="Rhea" id="RHEA:15769"/>
        <dbReference type="ChEBI" id="CHEBI:2480"/>
        <dbReference type="ChEBI" id="CHEBI:15378"/>
        <dbReference type="ChEBI" id="CHEBI:30616"/>
        <dbReference type="ChEBI" id="CHEBI:58502"/>
        <dbReference type="ChEBI" id="CHEBI:456216"/>
        <dbReference type="EC" id="2.7.1.156"/>
    </reaction>
</comment>
<gene>
    <name evidence="18" type="primary">cobU</name>
    <name evidence="18" type="ORF">Selli1_29860</name>
    <name evidence="19" type="ORF">Selli2_06350</name>
</gene>
<evidence type="ECO:0000256" key="6">
    <source>
        <dbReference type="ARBA" id="ARBA00005159"/>
    </source>
</evidence>
<comment type="catalytic activity">
    <reaction evidence="2">
        <text>adenosylcob(III)inamide phosphate + GTP + H(+) = adenosylcob(III)inamide-GDP + diphosphate</text>
        <dbReference type="Rhea" id="RHEA:22712"/>
        <dbReference type="ChEBI" id="CHEBI:15378"/>
        <dbReference type="ChEBI" id="CHEBI:33019"/>
        <dbReference type="ChEBI" id="CHEBI:37565"/>
        <dbReference type="ChEBI" id="CHEBI:58502"/>
        <dbReference type="ChEBI" id="CHEBI:60487"/>
        <dbReference type="EC" id="2.7.7.62"/>
    </reaction>
</comment>
<evidence type="ECO:0000256" key="9">
    <source>
        <dbReference type="ARBA" id="ARBA00012523"/>
    </source>
</evidence>
<dbReference type="GO" id="GO:0043752">
    <property type="term" value="F:adenosylcobinamide kinase activity"/>
    <property type="evidence" value="ECO:0007669"/>
    <property type="project" value="UniProtKB-EC"/>
</dbReference>
<evidence type="ECO:0000256" key="10">
    <source>
        <dbReference type="ARBA" id="ARBA00022573"/>
    </source>
</evidence>
<keyword evidence="11" id="KW-0808">Transferase</keyword>
<evidence type="ECO:0000256" key="2">
    <source>
        <dbReference type="ARBA" id="ARBA00000711"/>
    </source>
</evidence>
<evidence type="ECO:0000256" key="12">
    <source>
        <dbReference type="ARBA" id="ARBA00022741"/>
    </source>
</evidence>
<evidence type="ECO:0000313" key="20">
    <source>
        <dbReference type="Proteomes" id="UP001145145"/>
    </source>
</evidence>
<dbReference type="GO" id="GO:0005525">
    <property type="term" value="F:GTP binding"/>
    <property type="evidence" value="ECO:0007669"/>
    <property type="project" value="UniProtKB-KW"/>
</dbReference>
<evidence type="ECO:0000256" key="15">
    <source>
        <dbReference type="ARBA" id="ARBA00023134"/>
    </source>
</evidence>
<sequence length="192" mass="21672">MFVTVTGGSGSGKSAMAEDISQSLCSGPKIYAATMMVYDEESRRRIERHRKQRAGRQFTTLECPSGLEEIHFEEKAALILLECVSNLTANELYSGENFAMQDPEETAERIIRGIAHFADSADHLVVVTNEMFQNGTKDDEMKQYLSVAGRVNRYLMAKSDVFIEAVYGLPYFWKGSGHLHMEKGTWIWDKTD</sequence>
<keyword evidence="14" id="KW-0067">ATP-binding</keyword>
<dbReference type="Proteomes" id="UP001145145">
    <property type="component" value="Unassembled WGS sequence"/>
</dbReference>
<dbReference type="PANTHER" id="PTHR34848">
    <property type="match status" value="1"/>
</dbReference>
<dbReference type="EMBL" id="BSBO01000037">
    <property type="protein sequence ID" value="GLG05812.1"/>
    <property type="molecule type" value="Genomic_DNA"/>
</dbReference>
<dbReference type="RefSeq" id="WP_087254982.1">
    <property type="nucleotide sequence ID" value="NZ_BSBO01000037.1"/>
</dbReference>
<dbReference type="EC" id="2.7.1.156" evidence="8"/>
<comment type="catalytic activity">
    <reaction evidence="3">
        <text>adenosylcob(III)inamide + GTP = adenosylcob(III)inamide phosphate + GDP + H(+)</text>
        <dbReference type="Rhea" id="RHEA:15765"/>
        <dbReference type="ChEBI" id="CHEBI:2480"/>
        <dbReference type="ChEBI" id="CHEBI:15378"/>
        <dbReference type="ChEBI" id="CHEBI:37565"/>
        <dbReference type="ChEBI" id="CHEBI:58189"/>
        <dbReference type="ChEBI" id="CHEBI:58502"/>
        <dbReference type="EC" id="2.7.1.156"/>
    </reaction>
</comment>
<dbReference type="AlphaFoldDB" id="A0A9W6FDA1"/>
<protein>
    <recommendedName>
        <fullName evidence="16">Adenosylcobinamide kinase</fullName>
        <ecNumber evidence="8">2.7.1.156</ecNumber>
        <ecNumber evidence="9">2.7.7.62</ecNumber>
    </recommendedName>
    <alternativeName>
        <fullName evidence="17">Adenosylcobinamide-phosphate guanylyltransferase</fullName>
    </alternativeName>
</protein>
<dbReference type="InterPro" id="IPR027417">
    <property type="entry name" value="P-loop_NTPase"/>
</dbReference>
<dbReference type="GO" id="GO:0008820">
    <property type="term" value="F:cobinamide phosphate guanylyltransferase activity"/>
    <property type="evidence" value="ECO:0007669"/>
    <property type="project" value="UniProtKB-EC"/>
</dbReference>
<dbReference type="GO" id="GO:0005524">
    <property type="term" value="F:ATP binding"/>
    <property type="evidence" value="ECO:0007669"/>
    <property type="project" value="UniProtKB-KW"/>
</dbReference>
<comment type="pathway">
    <text evidence="5">Cofactor biosynthesis; adenosylcobalamin biosynthesis; adenosylcobalamin from cob(II)yrinate a,c-diamide: step 6/7.</text>
</comment>
<comment type="pathway">
    <text evidence="6">Cofactor biosynthesis; adenosylcobalamin biosynthesis; adenosylcobalamin from cob(II)yrinate a,c-diamide: step 5/7.</text>
</comment>
<reference evidence="18 20" key="5">
    <citation type="journal article" date="2023" name="Int. J. Syst. Evol. Microbiol.">
        <title>Sellimonas catena sp. nov., isolated from human faeces.</title>
        <authorList>
            <person name="Hisatomi A."/>
            <person name="Ohkuma M."/>
            <person name="Sakamoto M."/>
        </authorList>
    </citation>
    <scope>NUCLEOTIDE SEQUENCE [LARGE SCALE GENOMIC DNA]</scope>
    <source>
        <strain evidence="18 20">12EGH17</strain>
        <strain evidence="19">18CBH55</strain>
    </source>
</reference>
<evidence type="ECO:0000313" key="18">
    <source>
        <dbReference type="EMBL" id="GLG05812.1"/>
    </source>
</evidence>
<dbReference type="PANTHER" id="PTHR34848:SF1">
    <property type="entry name" value="BIFUNCTIONAL ADENOSYLCOBALAMIN BIOSYNTHESIS PROTEIN COBU"/>
    <property type="match status" value="1"/>
</dbReference>
<evidence type="ECO:0000256" key="14">
    <source>
        <dbReference type="ARBA" id="ARBA00022840"/>
    </source>
</evidence>
<accession>A0A9W6FDA1</accession>
<evidence type="ECO:0000256" key="8">
    <source>
        <dbReference type="ARBA" id="ARBA00012016"/>
    </source>
</evidence>
<dbReference type="InterPro" id="IPR003203">
    <property type="entry name" value="CobU/CobP"/>
</dbReference>
<dbReference type="Gene3D" id="3.40.50.300">
    <property type="entry name" value="P-loop containing nucleotide triphosphate hydrolases"/>
    <property type="match status" value="1"/>
</dbReference>
<evidence type="ECO:0000256" key="5">
    <source>
        <dbReference type="ARBA" id="ARBA00004692"/>
    </source>
</evidence>
<evidence type="ECO:0000256" key="4">
    <source>
        <dbReference type="ARBA" id="ARBA00003889"/>
    </source>
</evidence>
<proteinExistence type="inferred from homology"/>
<evidence type="ECO:0000256" key="13">
    <source>
        <dbReference type="ARBA" id="ARBA00022777"/>
    </source>
</evidence>
<comment type="caution">
    <text evidence="18">The sequence shown here is derived from an EMBL/GenBank/DDBJ whole genome shotgun (WGS) entry which is preliminary data.</text>
</comment>
<evidence type="ECO:0000256" key="7">
    <source>
        <dbReference type="ARBA" id="ARBA00007490"/>
    </source>
</evidence>
<comment type="similarity">
    <text evidence="7">Belongs to the CobU/CobP family.</text>
</comment>
<evidence type="ECO:0000256" key="16">
    <source>
        <dbReference type="ARBA" id="ARBA00029570"/>
    </source>
</evidence>
<keyword evidence="15" id="KW-0342">GTP-binding</keyword>
<reference evidence="19" key="4">
    <citation type="submission" date="2022-11" db="EMBL/GenBank/DDBJ databases">
        <title>Draft genome sequence of Sellimonas catena strain 18CBH55.</title>
        <authorList>
            <person name="Atsushi H."/>
            <person name="Moriya O."/>
            <person name="Mitsuo S."/>
        </authorList>
    </citation>
    <scope>NUCLEOTIDE SEQUENCE</scope>
    <source>
        <strain evidence="19">18CBH55</strain>
    </source>
</reference>
<dbReference type="EMBL" id="BSCH01000003">
    <property type="protein sequence ID" value="GLG89208.1"/>
    <property type="molecule type" value="Genomic_DNA"/>
</dbReference>
<evidence type="ECO:0000256" key="1">
    <source>
        <dbReference type="ARBA" id="ARBA00000312"/>
    </source>
</evidence>
<evidence type="ECO:0000256" key="11">
    <source>
        <dbReference type="ARBA" id="ARBA00022679"/>
    </source>
</evidence>
<dbReference type="EC" id="2.7.7.62" evidence="9"/>
<organism evidence="18 20">
    <name type="scientific">Sellimonas catena</name>
    <dbReference type="NCBI Taxonomy" id="2994035"/>
    <lineage>
        <taxon>Bacteria</taxon>
        <taxon>Bacillati</taxon>
        <taxon>Bacillota</taxon>
        <taxon>Clostridia</taxon>
        <taxon>Lachnospirales</taxon>
        <taxon>Lachnospiraceae</taxon>
        <taxon>Sellimonas</taxon>
    </lineage>
</organism>
<keyword evidence="10" id="KW-0169">Cobalamin biosynthesis</keyword>
<dbReference type="SUPFAM" id="SSF52540">
    <property type="entry name" value="P-loop containing nucleoside triphosphate hydrolases"/>
    <property type="match status" value="1"/>
</dbReference>
<keyword evidence="20" id="KW-1185">Reference proteome</keyword>
<dbReference type="Pfam" id="PF02283">
    <property type="entry name" value="CobU"/>
    <property type="match status" value="1"/>
</dbReference>
<evidence type="ECO:0000256" key="17">
    <source>
        <dbReference type="ARBA" id="ARBA00030571"/>
    </source>
</evidence>
<reference evidence="18" key="2">
    <citation type="submission" date="2022-11" db="EMBL/GenBank/DDBJ databases">
        <title>Draft genome sequence of Sellimonas catena strain 12EGH17.</title>
        <authorList>
            <person name="Atsushi H."/>
            <person name="Moriya O."/>
            <person name="Mitsuo S."/>
        </authorList>
    </citation>
    <scope>NUCLEOTIDE SEQUENCE</scope>
    <source>
        <strain evidence="18">12EGH17</strain>
    </source>
</reference>
<evidence type="ECO:0000256" key="3">
    <source>
        <dbReference type="ARBA" id="ARBA00001522"/>
    </source>
</evidence>
<reference evidence="18" key="1">
    <citation type="submission" date="2022-11" db="EMBL/GenBank/DDBJ databases">
        <title>Draft genome sequence of Sellimonas catena strain 12EGH17.</title>
        <authorList>
            <person name="Hisatomi A."/>
            <person name="Ohkuma M."/>
            <person name="Sakamoto M."/>
        </authorList>
    </citation>
    <scope>NUCLEOTIDE SEQUENCE</scope>
    <source>
        <strain evidence="18">12EGH17</strain>
    </source>
</reference>